<keyword evidence="7 10" id="KW-0788">Thiol protease</keyword>
<dbReference type="CDD" id="cd09616">
    <property type="entry name" value="Peptidase_C12_UCH_L1_L3"/>
    <property type="match status" value="1"/>
</dbReference>
<evidence type="ECO:0000256" key="1">
    <source>
        <dbReference type="ARBA" id="ARBA00000707"/>
    </source>
</evidence>
<dbReference type="PROSITE" id="PS52048">
    <property type="entry name" value="UCH_DOMAIN"/>
    <property type="match status" value="1"/>
</dbReference>
<dbReference type="PRINTS" id="PR00707">
    <property type="entry name" value="UBCTHYDRLASE"/>
</dbReference>
<keyword evidence="14" id="KW-1185">Reference proteome</keyword>
<dbReference type="PANTHER" id="PTHR10589:SF17">
    <property type="entry name" value="UBIQUITIN CARBOXYL-TERMINAL HYDROLASE"/>
    <property type="match status" value="1"/>
</dbReference>
<evidence type="ECO:0000256" key="7">
    <source>
        <dbReference type="ARBA" id="ARBA00022807"/>
    </source>
</evidence>
<keyword evidence="6 10" id="KW-0378">Hydrolase</keyword>
<evidence type="ECO:0000259" key="12">
    <source>
        <dbReference type="PROSITE" id="PS52048"/>
    </source>
</evidence>
<sequence>MASMEWMPLESNPDIMNKFLKNLGVPTKWKIFDIVSLDDELLDMVPSPVYSVLLLFPFSEADDQYCKKQEEIAKSKSQELDPKLYFMQQTIKNGCGIVALIHAIANNIDKLNLESDSVIQKFIEETKTLTPIDKSKTLESNNEICQAVKNSYEDGRSLCNKCIFHFIALIQMNSKLYELDGRKTVPVIHGPTSHETFLKDAARVCKEYMERDPENVNFTALAFCASTEKS</sequence>
<dbReference type="Pfam" id="PF01088">
    <property type="entry name" value="Peptidase_C12"/>
    <property type="match status" value="1"/>
</dbReference>
<feature type="site" description="Important for enzyme activity" evidence="10">
    <location>
        <position position="180"/>
    </location>
</feature>
<comment type="caution">
    <text evidence="13">The sequence shown here is derived from an EMBL/GenBank/DDBJ whole genome shotgun (WGS) entry which is preliminary data.</text>
</comment>
<organism evidence="13 14">
    <name type="scientific">Trichonephila inaurata madagascariensis</name>
    <dbReference type="NCBI Taxonomy" id="2747483"/>
    <lineage>
        <taxon>Eukaryota</taxon>
        <taxon>Metazoa</taxon>
        <taxon>Ecdysozoa</taxon>
        <taxon>Arthropoda</taxon>
        <taxon>Chelicerata</taxon>
        <taxon>Arachnida</taxon>
        <taxon>Araneae</taxon>
        <taxon>Araneomorphae</taxon>
        <taxon>Entelegynae</taxon>
        <taxon>Araneoidea</taxon>
        <taxon>Nephilidae</taxon>
        <taxon>Trichonephila</taxon>
        <taxon>Trichonephila inaurata</taxon>
    </lineage>
</organism>
<dbReference type="GO" id="GO:0005737">
    <property type="term" value="C:cytoplasm"/>
    <property type="evidence" value="ECO:0007669"/>
    <property type="project" value="TreeGrafter"/>
</dbReference>
<evidence type="ECO:0000256" key="9">
    <source>
        <dbReference type="ARBA" id="ARBA00073226"/>
    </source>
</evidence>
<dbReference type="GO" id="GO:0004843">
    <property type="term" value="F:cysteine-type deubiquitinase activity"/>
    <property type="evidence" value="ECO:0007669"/>
    <property type="project" value="UniProtKB-UniRule"/>
</dbReference>
<keyword evidence="4 10" id="KW-0645">Protease</keyword>
<dbReference type="EMBL" id="BMAV01006310">
    <property type="protein sequence ID" value="GFY48073.1"/>
    <property type="molecule type" value="Genomic_DNA"/>
</dbReference>
<gene>
    <name evidence="13" type="primary">UCHL3</name>
    <name evidence="13" type="ORF">TNIN_177791</name>
</gene>
<dbReference type="EC" id="3.4.19.12" evidence="3 11"/>
<feature type="site" description="Transition state stabilizer" evidence="10">
    <location>
        <position position="89"/>
    </location>
</feature>
<feature type="active site" description="Proton donor" evidence="10">
    <location>
        <position position="165"/>
    </location>
</feature>
<evidence type="ECO:0000313" key="14">
    <source>
        <dbReference type="Proteomes" id="UP000886998"/>
    </source>
</evidence>
<evidence type="ECO:0000256" key="10">
    <source>
        <dbReference type="PROSITE-ProRule" id="PRU01393"/>
    </source>
</evidence>
<evidence type="ECO:0000256" key="2">
    <source>
        <dbReference type="ARBA" id="ARBA00009326"/>
    </source>
</evidence>
<feature type="active site" description="Nucleophile" evidence="10">
    <location>
        <position position="95"/>
    </location>
</feature>
<dbReference type="Proteomes" id="UP000886998">
    <property type="component" value="Unassembled WGS sequence"/>
</dbReference>
<evidence type="ECO:0000256" key="4">
    <source>
        <dbReference type="ARBA" id="ARBA00022670"/>
    </source>
</evidence>
<comment type="similarity">
    <text evidence="2 10 11">Belongs to the peptidase C12 family.</text>
</comment>
<dbReference type="AlphaFoldDB" id="A0A8X6X715"/>
<name>A0A8X6X715_9ARAC</name>
<dbReference type="InterPro" id="IPR036959">
    <property type="entry name" value="Peptidase_C12_UCH_sf"/>
</dbReference>
<accession>A0A8X6X715</accession>
<dbReference type="GO" id="GO:0006511">
    <property type="term" value="P:ubiquitin-dependent protein catabolic process"/>
    <property type="evidence" value="ECO:0007669"/>
    <property type="project" value="UniProtKB-UniRule"/>
</dbReference>
<evidence type="ECO:0000256" key="5">
    <source>
        <dbReference type="ARBA" id="ARBA00022786"/>
    </source>
</evidence>
<protein>
    <recommendedName>
        <fullName evidence="9 11">Ubiquitin carboxyl-terminal hydrolase</fullName>
        <ecNumber evidence="3 11">3.4.19.12</ecNumber>
    </recommendedName>
</protein>
<dbReference type="InterPro" id="IPR038765">
    <property type="entry name" value="Papain-like_cys_pep_sf"/>
</dbReference>
<dbReference type="PANTHER" id="PTHR10589">
    <property type="entry name" value="UBIQUITIN CARBOXYL-TERMINAL HYDROLASE"/>
    <property type="match status" value="1"/>
</dbReference>
<comment type="catalytic activity">
    <reaction evidence="1 10 11">
        <text>Thiol-dependent hydrolysis of ester, thioester, amide, peptide and isopeptide bonds formed by the C-terminal Gly of ubiquitin (a 76-residue protein attached to proteins as an intracellular targeting signal).</text>
        <dbReference type="EC" id="3.4.19.12"/>
    </reaction>
</comment>
<dbReference type="Gene3D" id="3.40.532.10">
    <property type="entry name" value="Peptidase C12, ubiquitin carboxyl-terminal hydrolase"/>
    <property type="match status" value="1"/>
</dbReference>
<evidence type="ECO:0000256" key="11">
    <source>
        <dbReference type="RuleBase" id="RU361215"/>
    </source>
</evidence>
<dbReference type="InterPro" id="IPR001578">
    <property type="entry name" value="Peptidase_C12_UCH"/>
</dbReference>
<evidence type="ECO:0000256" key="3">
    <source>
        <dbReference type="ARBA" id="ARBA00012759"/>
    </source>
</evidence>
<proteinExistence type="inferred from homology"/>
<keyword evidence="5 10" id="KW-0833">Ubl conjugation pathway</keyword>
<feature type="domain" description="UCH catalytic" evidence="12">
    <location>
        <begin position="5"/>
        <end position="225"/>
    </location>
</feature>
<dbReference type="SUPFAM" id="SSF54001">
    <property type="entry name" value="Cysteine proteinases"/>
    <property type="match status" value="1"/>
</dbReference>
<evidence type="ECO:0000256" key="8">
    <source>
        <dbReference type="ARBA" id="ARBA00055560"/>
    </source>
</evidence>
<evidence type="ECO:0000256" key="6">
    <source>
        <dbReference type="ARBA" id="ARBA00022801"/>
    </source>
</evidence>
<comment type="function">
    <text evidence="8">Ubiquitin-protein hydrolase is involved both in the processing of ubiquitin precursors and of ubiquitinated proteins. This enzyme is a thiol protease that recognizes and hydrolyzes a peptide bond at the C-terminal glycine of ubiquitin.</text>
</comment>
<dbReference type="GO" id="GO:0016579">
    <property type="term" value="P:protein deubiquitination"/>
    <property type="evidence" value="ECO:0007669"/>
    <property type="project" value="TreeGrafter"/>
</dbReference>
<dbReference type="FunFam" id="3.40.532.10:FF:000006">
    <property type="entry name" value="Ubiquitin carboxyl-terminal hydrolase"/>
    <property type="match status" value="1"/>
</dbReference>
<evidence type="ECO:0000313" key="13">
    <source>
        <dbReference type="EMBL" id="GFY48073.1"/>
    </source>
</evidence>
<reference evidence="13" key="1">
    <citation type="submission" date="2020-08" db="EMBL/GenBank/DDBJ databases">
        <title>Multicomponent nature underlies the extraordinary mechanical properties of spider dragline silk.</title>
        <authorList>
            <person name="Kono N."/>
            <person name="Nakamura H."/>
            <person name="Mori M."/>
            <person name="Yoshida Y."/>
            <person name="Ohtoshi R."/>
            <person name="Malay A.D."/>
            <person name="Moran D.A.P."/>
            <person name="Tomita M."/>
            <person name="Numata K."/>
            <person name="Arakawa K."/>
        </authorList>
    </citation>
    <scope>NUCLEOTIDE SEQUENCE</scope>
</reference>
<dbReference type="OrthoDB" id="427186at2759"/>